<dbReference type="PANTHER" id="PTHR46481">
    <property type="entry name" value="ZINC FINGER BED DOMAIN-CONTAINING PROTEIN 4"/>
    <property type="match status" value="1"/>
</dbReference>
<dbReference type="SUPFAM" id="SSF53098">
    <property type="entry name" value="Ribonuclease H-like"/>
    <property type="match status" value="1"/>
</dbReference>
<evidence type="ECO:0000256" key="1">
    <source>
        <dbReference type="ARBA" id="ARBA00023125"/>
    </source>
</evidence>
<feature type="domain" description="HAT C-terminal dimerisation" evidence="2">
    <location>
        <begin position="396"/>
        <end position="487"/>
    </location>
</feature>
<feature type="domain" description="hAT-like transposase RNase-H fold" evidence="3">
    <location>
        <begin position="255"/>
        <end position="353"/>
    </location>
</feature>
<dbReference type="Pfam" id="PF05699">
    <property type="entry name" value="Dimer_Tnp_hAT"/>
    <property type="match status" value="1"/>
</dbReference>
<evidence type="ECO:0000313" key="4">
    <source>
        <dbReference type="EMBL" id="CAL1397345.1"/>
    </source>
</evidence>
<dbReference type="PANTHER" id="PTHR46481:SF6">
    <property type="entry name" value="ZINC FINGER BED DOMAIN-CONTAINING PROTEIN RICESLEEPER 2-LIKE"/>
    <property type="match status" value="1"/>
</dbReference>
<evidence type="ECO:0000259" key="3">
    <source>
        <dbReference type="Pfam" id="PF14372"/>
    </source>
</evidence>
<reference evidence="4 5" key="1">
    <citation type="submission" date="2024-04" db="EMBL/GenBank/DDBJ databases">
        <authorList>
            <person name="Fracassetti M."/>
        </authorList>
    </citation>
    <scope>NUCLEOTIDE SEQUENCE [LARGE SCALE GENOMIC DNA]</scope>
</reference>
<organism evidence="4 5">
    <name type="scientific">Linum trigynum</name>
    <dbReference type="NCBI Taxonomy" id="586398"/>
    <lineage>
        <taxon>Eukaryota</taxon>
        <taxon>Viridiplantae</taxon>
        <taxon>Streptophyta</taxon>
        <taxon>Embryophyta</taxon>
        <taxon>Tracheophyta</taxon>
        <taxon>Spermatophyta</taxon>
        <taxon>Magnoliopsida</taxon>
        <taxon>eudicotyledons</taxon>
        <taxon>Gunneridae</taxon>
        <taxon>Pentapetalae</taxon>
        <taxon>rosids</taxon>
        <taxon>fabids</taxon>
        <taxon>Malpighiales</taxon>
        <taxon>Linaceae</taxon>
        <taxon>Linum</taxon>
    </lineage>
</organism>
<evidence type="ECO:0000313" key="5">
    <source>
        <dbReference type="Proteomes" id="UP001497516"/>
    </source>
</evidence>
<gene>
    <name evidence="4" type="ORF">LTRI10_LOCUS37652</name>
</gene>
<dbReference type="InterPro" id="IPR052035">
    <property type="entry name" value="ZnF_BED_domain_contain"/>
</dbReference>
<sequence length="505" mass="58365">MEVELKSDIMKMHERMKVELKSALQKNSSRICLTSDMWTSLTSRGYLCLTAHYVDDEWKLNSKLLSFCHLPPPHSAYRVKATVYRLLREWGIDGKVFCITLDNASNMTTMQNELRDQLNAQNGLLCAGKFFHIRCCGHILNLVVQDGLKVIRDGIKSVRESVKYVEGSEGRKIKFKECVEQSGMKQTKSLWLDVPTRWNSTYNMIDRAIFYREAFVNLARMDNEYKDCPSNNDWEKMVVLANFLKPFDEITKLFSGTKYPTSNLFFENVWKIHLELKNLCISFDDDMRGMGNTMVSKFLKYWKDYNLVLAFGVILDPRYKLAFVKFCYEKLGEEYTLKPKAIMDDLELLFKEYKTQSSTLPSQSVVHMASLSVPLDSHTAGFYASNINQNTSTRSELELYLADPLIPAYADIDGVPTLLPFEVLQYWNDHQFRYPQLSRMSKDVLSIPISSVASESSFSLGGRILSKWRTSILSDTLEAVVTTRNWMHGYKMDEDNEDAEYVEKK</sequence>
<name>A0AAV2FI96_9ROSI</name>
<dbReference type="EMBL" id="OZ034819">
    <property type="protein sequence ID" value="CAL1397345.1"/>
    <property type="molecule type" value="Genomic_DNA"/>
</dbReference>
<dbReference type="Pfam" id="PF14372">
    <property type="entry name" value="hAT-like_RNase-H"/>
    <property type="match status" value="1"/>
</dbReference>
<evidence type="ECO:0000259" key="2">
    <source>
        <dbReference type="Pfam" id="PF05699"/>
    </source>
</evidence>
<proteinExistence type="predicted"/>
<accession>A0AAV2FI96</accession>
<dbReference type="GO" id="GO:0003677">
    <property type="term" value="F:DNA binding"/>
    <property type="evidence" value="ECO:0007669"/>
    <property type="project" value="UniProtKB-KW"/>
</dbReference>
<dbReference type="InterPro" id="IPR025525">
    <property type="entry name" value="hAT-like_transposase_RNase-H"/>
</dbReference>
<dbReference type="GO" id="GO:0046983">
    <property type="term" value="F:protein dimerization activity"/>
    <property type="evidence" value="ECO:0007669"/>
    <property type="project" value="InterPro"/>
</dbReference>
<dbReference type="AlphaFoldDB" id="A0AAV2FI96"/>
<dbReference type="Proteomes" id="UP001497516">
    <property type="component" value="Chromosome 6"/>
</dbReference>
<keyword evidence="5" id="KW-1185">Reference proteome</keyword>
<dbReference type="InterPro" id="IPR008906">
    <property type="entry name" value="HATC_C_dom"/>
</dbReference>
<dbReference type="InterPro" id="IPR012337">
    <property type="entry name" value="RNaseH-like_sf"/>
</dbReference>
<protein>
    <recommendedName>
        <fullName evidence="6">Transposase</fullName>
    </recommendedName>
</protein>
<keyword evidence="1" id="KW-0238">DNA-binding</keyword>
<evidence type="ECO:0008006" key="6">
    <source>
        <dbReference type="Google" id="ProtNLM"/>
    </source>
</evidence>